<evidence type="ECO:0000313" key="4">
    <source>
        <dbReference type="Proteomes" id="UP000634455"/>
    </source>
</evidence>
<keyword evidence="2" id="KW-1133">Transmembrane helix</keyword>
<dbReference type="PANTHER" id="PTHR32309">
    <property type="entry name" value="TYROSINE-PROTEIN KINASE"/>
    <property type="match status" value="1"/>
</dbReference>
<comment type="caution">
    <text evidence="3">The sequence shown here is derived from an EMBL/GenBank/DDBJ whole genome shotgun (WGS) entry which is preliminary data.</text>
</comment>
<keyword evidence="4" id="KW-1185">Reference proteome</keyword>
<evidence type="ECO:0000256" key="1">
    <source>
        <dbReference type="SAM" id="Coils"/>
    </source>
</evidence>
<gene>
    <name evidence="3" type="ORF">GCM10008927_11140</name>
</gene>
<keyword evidence="1" id="KW-0175">Coiled coil</keyword>
<proteinExistence type="predicted"/>
<keyword evidence="2" id="KW-0472">Membrane</keyword>
<evidence type="ECO:0000313" key="3">
    <source>
        <dbReference type="EMBL" id="GHA47972.1"/>
    </source>
</evidence>
<feature type="transmembrane region" description="Helical" evidence="2">
    <location>
        <begin position="413"/>
        <end position="434"/>
    </location>
</feature>
<sequence length="513" mass="57463">MDIKYFFSIFLRRLPYFLLVSCLISAIAIIIAKALPPAYESQMKLIVESPQIPTELATPTISTPAMEQLQIVEQRLMTRNNLLDIAARFKLFDVEDEMTPDRTVEAMLKRTTIRKSANHNEAALMTIAFEAATPEKAASVVNEYLTLIQKEDVESRTGRATQTLEFFEQEVTRLSEELARKSADILKFKLDNSDALPDSLDFRLGQQTRAQERLAQINRDISQFTQQREKLMVIFAQTGKVRDVTPKELSRDEEWLEKLRADLANALAVYSPDNPNVKVLESRIRQTENAIARRKSAENPVANTNVDSTGNMMLDIQLSEMDTRLAILEDQRDATEELLDNIVTTLSKTPANAIRLDELELDLGNLQTQYTAAVNRFGSASTGERIELLSQGQKISVIEPPALPDEPTKPNRMLIAGGGTFIGIMAGIVLVVALEMLNRSIRRPEDLVAKLGITPLATIPYIRSRQQMIAQRSGKIIVILAILVGVPSLIYAVHTYYLPLDLLMENLLSKLGI</sequence>
<dbReference type="PANTHER" id="PTHR32309:SF13">
    <property type="entry name" value="FERRIC ENTEROBACTIN TRANSPORT PROTEIN FEPE"/>
    <property type="match status" value="1"/>
</dbReference>
<feature type="coiled-coil region" evidence="1">
    <location>
        <begin position="164"/>
        <end position="227"/>
    </location>
</feature>
<name>A0ABQ3CYE7_9RHOB</name>
<feature type="coiled-coil region" evidence="1">
    <location>
        <begin position="318"/>
        <end position="376"/>
    </location>
</feature>
<dbReference type="SUPFAM" id="SSF160355">
    <property type="entry name" value="Bacterial polysaccharide co-polymerase-like"/>
    <property type="match status" value="1"/>
</dbReference>
<dbReference type="Proteomes" id="UP000634455">
    <property type="component" value="Unassembled WGS sequence"/>
</dbReference>
<feature type="transmembrane region" description="Helical" evidence="2">
    <location>
        <begin position="14"/>
        <end position="35"/>
    </location>
</feature>
<accession>A0ABQ3CYE7</accession>
<reference evidence="4" key="1">
    <citation type="journal article" date="2019" name="Int. J. Syst. Evol. Microbiol.">
        <title>The Global Catalogue of Microorganisms (GCM) 10K type strain sequencing project: providing services to taxonomists for standard genome sequencing and annotation.</title>
        <authorList>
            <consortium name="The Broad Institute Genomics Platform"/>
            <consortium name="The Broad Institute Genome Sequencing Center for Infectious Disease"/>
            <person name="Wu L."/>
            <person name="Ma J."/>
        </authorList>
    </citation>
    <scope>NUCLEOTIDE SEQUENCE [LARGE SCALE GENOMIC DNA]</scope>
    <source>
        <strain evidence="4">KCTC 32465</strain>
    </source>
</reference>
<dbReference type="EMBL" id="BMZF01000002">
    <property type="protein sequence ID" value="GHA47972.1"/>
    <property type="molecule type" value="Genomic_DNA"/>
</dbReference>
<protein>
    <submittedName>
        <fullName evidence="3">LPS biosynthesis protein</fullName>
    </submittedName>
</protein>
<keyword evidence="2" id="KW-0812">Transmembrane</keyword>
<evidence type="ECO:0000256" key="2">
    <source>
        <dbReference type="SAM" id="Phobius"/>
    </source>
</evidence>
<dbReference type="InterPro" id="IPR050445">
    <property type="entry name" value="Bact_polysacc_biosynth/exp"/>
</dbReference>
<organism evidence="3 4">
    <name type="scientific">Paramylibacter ulvae</name>
    <dbReference type="NCBI Taxonomy" id="1651968"/>
    <lineage>
        <taxon>Bacteria</taxon>
        <taxon>Pseudomonadati</taxon>
        <taxon>Pseudomonadota</taxon>
        <taxon>Alphaproteobacteria</taxon>
        <taxon>Rhodobacterales</taxon>
        <taxon>Paracoccaceae</taxon>
        <taxon>Paramylibacter</taxon>
    </lineage>
</organism>
<feature type="transmembrane region" description="Helical" evidence="2">
    <location>
        <begin position="476"/>
        <end position="497"/>
    </location>
</feature>